<gene>
    <name evidence="1" type="ORF">KME15_13720</name>
</gene>
<evidence type="ECO:0000313" key="1">
    <source>
        <dbReference type="EMBL" id="MBW4659730.1"/>
    </source>
</evidence>
<reference evidence="1" key="1">
    <citation type="submission" date="2021-05" db="EMBL/GenBank/DDBJ databases">
        <authorList>
            <person name="Pietrasiak N."/>
            <person name="Ward R."/>
            <person name="Stajich J.E."/>
            <person name="Kurbessoian T."/>
        </authorList>
    </citation>
    <scope>NUCLEOTIDE SEQUENCE</scope>
    <source>
        <strain evidence="1">UHER 2000/2452</strain>
    </source>
</reference>
<evidence type="ECO:0000313" key="2">
    <source>
        <dbReference type="Proteomes" id="UP000757435"/>
    </source>
</evidence>
<name>A0A951QDH0_9CYAN</name>
<protein>
    <submittedName>
        <fullName evidence="1">Baseplate J/gp47 family protein</fullName>
    </submittedName>
</protein>
<dbReference type="Proteomes" id="UP000757435">
    <property type="component" value="Unassembled WGS sequence"/>
</dbReference>
<reference evidence="1" key="2">
    <citation type="journal article" date="2022" name="Microbiol. Resour. Announc.">
        <title>Metagenome Sequencing to Explore Phylogenomics of Terrestrial Cyanobacteria.</title>
        <authorList>
            <person name="Ward R.D."/>
            <person name="Stajich J.E."/>
            <person name="Johansen J.R."/>
            <person name="Huntemann M."/>
            <person name="Clum A."/>
            <person name="Foster B."/>
            <person name="Foster B."/>
            <person name="Roux S."/>
            <person name="Palaniappan K."/>
            <person name="Varghese N."/>
            <person name="Mukherjee S."/>
            <person name="Reddy T.B.K."/>
            <person name="Daum C."/>
            <person name="Copeland A."/>
            <person name="Chen I.A."/>
            <person name="Ivanova N.N."/>
            <person name="Kyrpides N.C."/>
            <person name="Shapiro N."/>
            <person name="Eloe-Fadrosh E.A."/>
            <person name="Pietrasiak N."/>
        </authorList>
    </citation>
    <scope>NUCLEOTIDE SEQUENCE</scope>
    <source>
        <strain evidence="1">UHER 2000/2452</strain>
    </source>
</reference>
<proteinExistence type="predicted"/>
<dbReference type="AlphaFoldDB" id="A0A951QDH0"/>
<accession>A0A951QDH0</accession>
<organism evidence="1 2">
    <name type="scientific">Drouetiella hepatica Uher 2000/2452</name>
    <dbReference type="NCBI Taxonomy" id="904376"/>
    <lineage>
        <taxon>Bacteria</taxon>
        <taxon>Bacillati</taxon>
        <taxon>Cyanobacteriota</taxon>
        <taxon>Cyanophyceae</taxon>
        <taxon>Oculatellales</taxon>
        <taxon>Oculatellaceae</taxon>
        <taxon>Drouetiella</taxon>
    </lineage>
</organism>
<sequence>MPTQYRCKNERRRRAVRNQLENGQPVLNGIDYLEVLADQKTLVVYLLHSLMDIGAELSEENIQISGGARVQNLSVESVSSNTNVLTVRTNQVGDYSKYTLRLVHSAFTSEALEDLEPPDGFDPQLSQLSFSFWVEELSQFDCQPPDPLPEAEPPPPVIDYLAKDYTSFRQLMLDRLSETIPQWRERNPSDIGVMLVELLAYTGDYLSYYQDAVATEAYLGTARKRVSVRRHARLLDYLIHDGCNARAWVVIHFNPQNNQSSIEGVTLLGPSIEKNRTGVKLLTRSIFQDGVLSIEKFQDALNAGAQVFETLHDVTLHSCLNTLHFYTWEDEQCCLPKGSTQATLESPVGSENSELENSELENLDRVLQKLLKRGSVLVFEEVRGATSGLAIDADRTHRHVVRLTKVTAATDPLNGKAIIKVKWDVEDALPFDLQLSNVDARGNPISDISVARGNVVLVDAGCTIPKPQSNSLRQNEELLDQSLEELWRDAGWNRTKHRPRLKEGPLTQQGYVYNLQNQWVYFDEEKPANAAMKWELRDARPAIAVWENSPPTSTTEAGSRWESQRDLLIGDRFARYFVVETEEDGRAYLRFGDGTLGKKPNADTRLYATYRIGNGSSGNVGAESITNILLLSENLVEDQRQYLPILKQKKDQDENDVIMLYNPLPAQGGVDPEPIEQIRQYAPQAFRVQRRAVTTADYAERAKQYPGVQNAIADRRWTGSWHTIYITVDREEGESIEGDFKQKLLAFLEEFRLTGHDIEIENPRFVALDIEMTVKVKSGYFQSAIKKALMDAFSKQILATQQKGFFHPDRFSFGDPVYLSQVISSAIAVEGVESVNVTQFKRWVESDDQGRRALELGQIAFDLLEIARLDNDPSSPENGRIEFQMEGGL</sequence>
<dbReference type="EMBL" id="JAHHHD010000014">
    <property type="protein sequence ID" value="MBW4659730.1"/>
    <property type="molecule type" value="Genomic_DNA"/>
</dbReference>
<comment type="caution">
    <text evidence="1">The sequence shown here is derived from an EMBL/GenBank/DDBJ whole genome shotgun (WGS) entry which is preliminary data.</text>
</comment>